<accession>A0A8D8M1P2</accession>
<name>A0A8D8M1P2_9HEMI</name>
<protein>
    <submittedName>
        <fullName evidence="1">Uncharacterized protein</fullName>
    </submittedName>
</protein>
<reference evidence="1" key="1">
    <citation type="submission" date="2021-05" db="EMBL/GenBank/DDBJ databases">
        <authorList>
            <person name="Alioto T."/>
            <person name="Alioto T."/>
            <person name="Gomez Garrido J."/>
        </authorList>
    </citation>
    <scope>NUCLEOTIDE SEQUENCE</scope>
</reference>
<organism evidence="1">
    <name type="scientific">Cacopsylla melanoneura</name>
    <dbReference type="NCBI Taxonomy" id="428564"/>
    <lineage>
        <taxon>Eukaryota</taxon>
        <taxon>Metazoa</taxon>
        <taxon>Ecdysozoa</taxon>
        <taxon>Arthropoda</taxon>
        <taxon>Hexapoda</taxon>
        <taxon>Insecta</taxon>
        <taxon>Pterygota</taxon>
        <taxon>Neoptera</taxon>
        <taxon>Paraneoptera</taxon>
        <taxon>Hemiptera</taxon>
        <taxon>Sternorrhyncha</taxon>
        <taxon>Psylloidea</taxon>
        <taxon>Psyllidae</taxon>
        <taxon>Psyllinae</taxon>
        <taxon>Cacopsylla</taxon>
    </lineage>
</organism>
<dbReference type="AlphaFoldDB" id="A0A8D8M1P2"/>
<proteinExistence type="predicted"/>
<evidence type="ECO:0000313" key="1">
    <source>
        <dbReference type="EMBL" id="CAG6620385.1"/>
    </source>
</evidence>
<sequence>MNCLWCSSLVSLLLYSSISFTPLSAVSLTTFKSLIFSLASKKATFIGQEEGGSSRNEELILILLKNEFVSCETKKSSSFLDNAFSSSTLHLYFLFFSSSKFRFRAFAILNFVISGTVSSKKLNATASSLRYQR</sequence>
<dbReference type="EMBL" id="HBUF01047619">
    <property type="protein sequence ID" value="CAG6620385.1"/>
    <property type="molecule type" value="Transcribed_RNA"/>
</dbReference>